<evidence type="ECO:0000256" key="1">
    <source>
        <dbReference type="SAM" id="MobiDB-lite"/>
    </source>
</evidence>
<feature type="region of interest" description="Disordered" evidence="1">
    <location>
        <begin position="1"/>
        <end position="62"/>
    </location>
</feature>
<feature type="transmembrane region" description="Helical" evidence="2">
    <location>
        <begin position="178"/>
        <end position="196"/>
    </location>
</feature>
<dbReference type="PANTHER" id="PTHR35394:SF5">
    <property type="entry name" value="DUF3176 DOMAIN-CONTAINING PROTEIN"/>
    <property type="match status" value="1"/>
</dbReference>
<sequence length="628" mass="69018">MDSAHREEAQEASEALVSPVHSHEEPPNVNNRPTSLPAEPHPEPANEPLVAESADESQKPSKEKPSIWKLVSDLFIWEVLAMILSSGLLIAIVVLLSQYDDKPQPTWKYVSLNSVISWLSTISKGCVLFCLSEGIGQLKWVWFTRKTQPLVDLSTFDGASRGIWGCGALVWRLRAKHFAALGSLAVILALAFDPFIQNLIHYYPKLIPDPSGNAVVASNSLYSALGPPVGIGDNYVNAEMKANVYNALFNSDTSQPWATPRYTCTSGNCTWDPVAALEMRASCTNITDKLKFKIYNGTLGIVNPNTTIQSKSIYLTGIGENLTADVMLDSVWGQPVALGVLNPLVYNKSIIPPIQLIAPDGVLGKDVWSHTTDPDVVNPVWQAMECSVEPIVRSFRPSVAEGHYSEDTIDIWTNGPPWGPEKGVEKGKVFTITKRSLTSIRYFFQQFFPGRASMDPFGFSFISDSDSVTPYASNVQTQTKSASEYASGDLMQLMAISNITLCPSQSADKLKCAMENVAKAMSKAIRDQSSSPTNLTTVSGEAMTSSTHISIHWQWIILPAVVWLLGLVTLSGTMWKTRRTMVPTWKNETMPIIALCRNSQNEKPQSDQGLETERAMLYKSDGKMVMCG</sequence>
<evidence type="ECO:0000313" key="4">
    <source>
        <dbReference type="Proteomes" id="UP001147695"/>
    </source>
</evidence>
<feature type="transmembrane region" description="Helical" evidence="2">
    <location>
        <begin position="74"/>
        <end position="96"/>
    </location>
</feature>
<dbReference type="Proteomes" id="UP001147695">
    <property type="component" value="Unassembled WGS sequence"/>
</dbReference>
<gene>
    <name evidence="3" type="ORF">N7452_009467</name>
</gene>
<dbReference type="EMBL" id="JAPZBQ010000005">
    <property type="protein sequence ID" value="KAJ5329077.1"/>
    <property type="molecule type" value="Genomic_DNA"/>
</dbReference>
<dbReference type="PANTHER" id="PTHR35394">
    <property type="entry name" value="DUF3176 DOMAIN-CONTAINING PROTEIN"/>
    <property type="match status" value="1"/>
</dbReference>
<reference evidence="3" key="1">
    <citation type="submission" date="2022-12" db="EMBL/GenBank/DDBJ databases">
        <authorList>
            <person name="Petersen C."/>
        </authorList>
    </citation>
    <scope>NUCLEOTIDE SEQUENCE</scope>
    <source>
        <strain evidence="3">IBT 35673</strain>
    </source>
</reference>
<reference evidence="3" key="2">
    <citation type="journal article" date="2023" name="IMA Fungus">
        <title>Comparative genomic study of the Penicillium genus elucidates a diverse pangenome and 15 lateral gene transfer events.</title>
        <authorList>
            <person name="Petersen C."/>
            <person name="Sorensen T."/>
            <person name="Nielsen M.R."/>
            <person name="Sondergaard T.E."/>
            <person name="Sorensen J.L."/>
            <person name="Fitzpatrick D.A."/>
            <person name="Frisvad J.C."/>
            <person name="Nielsen K.L."/>
        </authorList>
    </citation>
    <scope>NUCLEOTIDE SEQUENCE</scope>
    <source>
        <strain evidence="3">IBT 35673</strain>
    </source>
</reference>
<feature type="transmembrane region" description="Helical" evidence="2">
    <location>
        <begin position="116"/>
        <end position="136"/>
    </location>
</feature>
<keyword evidence="2" id="KW-1133">Transmembrane helix</keyword>
<name>A0A9W9QD97_PENBR</name>
<keyword evidence="2" id="KW-0812">Transmembrane</keyword>
<evidence type="ECO:0000313" key="3">
    <source>
        <dbReference type="EMBL" id="KAJ5329077.1"/>
    </source>
</evidence>
<feature type="transmembrane region" description="Helical" evidence="2">
    <location>
        <begin position="553"/>
        <end position="575"/>
    </location>
</feature>
<protein>
    <submittedName>
        <fullName evidence="3">Uncharacterized protein</fullName>
    </submittedName>
</protein>
<evidence type="ECO:0000256" key="2">
    <source>
        <dbReference type="SAM" id="Phobius"/>
    </source>
</evidence>
<keyword evidence="2" id="KW-0472">Membrane</keyword>
<proteinExistence type="predicted"/>
<organism evidence="3 4">
    <name type="scientific">Penicillium brevicompactum</name>
    <dbReference type="NCBI Taxonomy" id="5074"/>
    <lineage>
        <taxon>Eukaryota</taxon>
        <taxon>Fungi</taxon>
        <taxon>Dikarya</taxon>
        <taxon>Ascomycota</taxon>
        <taxon>Pezizomycotina</taxon>
        <taxon>Eurotiomycetes</taxon>
        <taxon>Eurotiomycetidae</taxon>
        <taxon>Eurotiales</taxon>
        <taxon>Aspergillaceae</taxon>
        <taxon>Penicillium</taxon>
    </lineage>
</organism>
<comment type="caution">
    <text evidence="3">The sequence shown here is derived from an EMBL/GenBank/DDBJ whole genome shotgun (WGS) entry which is preliminary data.</text>
</comment>
<dbReference type="Pfam" id="PF11374">
    <property type="entry name" value="DUF3176"/>
    <property type="match status" value="1"/>
</dbReference>
<accession>A0A9W9QD97</accession>
<dbReference type="AlphaFoldDB" id="A0A9W9QD97"/>
<dbReference type="InterPro" id="IPR021514">
    <property type="entry name" value="DUF3176"/>
</dbReference>